<feature type="compositionally biased region" description="Polar residues" evidence="1">
    <location>
        <begin position="232"/>
        <end position="251"/>
    </location>
</feature>
<comment type="caution">
    <text evidence="2">The sequence shown here is derived from an EMBL/GenBank/DDBJ whole genome shotgun (WGS) entry which is preliminary data.</text>
</comment>
<sequence length="438" mass="46780">MFANSDNGGGTDWTRKTVPQMWSMLAAHDGTVHKDLLVTWKKSADLLIDHLSRVRRYRDNLAEAWPPEKNRAAAKYLDRLDDLIKHLTETHHATVENHRALGAATSALVGARRKLEPIYRTYLASQQEAEAVAARKRSNTETLGKYRIIAPPPLTPVESRQLQLHLQAQAVMSALSTDLAQAQLNITTPKLYDPSIPVDDSKPFMDSGGNSHPSPPSRIQSFPGEQYARSGHVSTDSGLPQPNNSIQNQGRVPSFYSPPIPQEVAPPNSRTSELAISELTPSKGRPTTSSTALDVPGDPSTSAAGGPRKPQITGITRSVTQANPIASAGNSSSPTRANQGSIPGGILGTPPGVANSRSGTLPPEIRRVNPVGGIIGQPGIMGGPPGPMQKLRPSRGDSSGSDHWNPEDPWATEKGVPPILLPPKKEKINPGPALGLPQ</sequence>
<reference evidence="2" key="1">
    <citation type="submission" date="2021-01" db="EMBL/GenBank/DDBJ databases">
        <title>Whole genome shotgun sequence of Actinoplanes siamensis NBRC 109076.</title>
        <authorList>
            <person name="Komaki H."/>
            <person name="Tamura T."/>
        </authorList>
    </citation>
    <scope>NUCLEOTIDE SEQUENCE</scope>
    <source>
        <strain evidence="2">NBRC 109076</strain>
    </source>
</reference>
<organism evidence="2 3">
    <name type="scientific">Actinoplanes siamensis</name>
    <dbReference type="NCBI Taxonomy" id="1223317"/>
    <lineage>
        <taxon>Bacteria</taxon>
        <taxon>Bacillati</taxon>
        <taxon>Actinomycetota</taxon>
        <taxon>Actinomycetes</taxon>
        <taxon>Micromonosporales</taxon>
        <taxon>Micromonosporaceae</taxon>
        <taxon>Actinoplanes</taxon>
    </lineage>
</organism>
<proteinExistence type="predicted"/>
<dbReference type="AlphaFoldDB" id="A0A919TKT9"/>
<name>A0A919TKT9_9ACTN</name>
<feature type="region of interest" description="Disordered" evidence="1">
    <location>
        <begin position="190"/>
        <end position="438"/>
    </location>
</feature>
<feature type="compositionally biased region" description="Polar residues" evidence="1">
    <location>
        <begin position="313"/>
        <end position="341"/>
    </location>
</feature>
<protein>
    <submittedName>
        <fullName evidence="2">Uncharacterized protein</fullName>
    </submittedName>
</protein>
<keyword evidence="3" id="KW-1185">Reference proteome</keyword>
<evidence type="ECO:0000313" key="2">
    <source>
        <dbReference type="EMBL" id="GIF06396.1"/>
    </source>
</evidence>
<dbReference type="Proteomes" id="UP000629619">
    <property type="component" value="Unassembled WGS sequence"/>
</dbReference>
<gene>
    <name evidence="2" type="ORF">Asi03nite_39340</name>
</gene>
<feature type="compositionally biased region" description="Gly residues" evidence="1">
    <location>
        <begin position="373"/>
        <end position="383"/>
    </location>
</feature>
<evidence type="ECO:0000256" key="1">
    <source>
        <dbReference type="SAM" id="MobiDB-lite"/>
    </source>
</evidence>
<evidence type="ECO:0000313" key="3">
    <source>
        <dbReference type="Proteomes" id="UP000629619"/>
    </source>
</evidence>
<feature type="compositionally biased region" description="Polar residues" evidence="1">
    <location>
        <begin position="208"/>
        <end position="220"/>
    </location>
</feature>
<dbReference type="EMBL" id="BOMW01000035">
    <property type="protein sequence ID" value="GIF06396.1"/>
    <property type="molecule type" value="Genomic_DNA"/>
</dbReference>
<accession>A0A919TKT9</accession>